<name>A0A8H2XRI9_9AGAM</name>
<gene>
    <name evidence="2" type="ORF">RDB_LOCUS41836</name>
</gene>
<comment type="caution">
    <text evidence="2">The sequence shown here is derived from an EMBL/GenBank/DDBJ whole genome shotgun (WGS) entry which is preliminary data.</text>
</comment>
<dbReference type="AlphaFoldDB" id="A0A8H2XRI9"/>
<proteinExistence type="predicted"/>
<dbReference type="EMBL" id="CAJMWV010001177">
    <property type="protein sequence ID" value="CAE6429637.1"/>
    <property type="molecule type" value="Genomic_DNA"/>
</dbReference>
<evidence type="ECO:0008006" key="4">
    <source>
        <dbReference type="Google" id="ProtNLM"/>
    </source>
</evidence>
<dbReference type="SUPFAM" id="SSF81383">
    <property type="entry name" value="F-box domain"/>
    <property type="match status" value="1"/>
</dbReference>
<sequence>MEVEHPSWSPVFKFPDEIIVRLLHLCSYQAILRFSKTCRRYRELVVNTASLQLHIELDVSGMEVLGEALSSNKGYSTMLNDIRMYRESWQNLDLETDFQQVQHDISDAMSWVVYNGILVKEVSSDITGGQDSLVIAPLDSASHPNQLCSRSRVNLDAVAVDLSQELLVLVGSDPNNPAGSYGHVDLVSSVTGHSHPAAGLSTFNVILGETASHISLQVVSIAIVGERIFISFGDVRIGRYKIFTWNWRTGSLHHIIWGTGILFGFSLIDQIHLAALVGTGNPRVRNLHLQIYATPPMHTAPNHSLSQNTATSSVEPTTPILQLDFPRLRKDVFIPTSAIGATILMDPDCTPDHPIQIGWTIFSYPRIPTLGIKLTLMNIPPDGIPSIVQRFHIFVCTDNVLHLIQSHGSGHSRVLSWSEWGVTSTGTRWFLDEDPHAGHNHGISRMGTSGSRYVKLFCDNEERGDGEDVGSDEQGEDRVDWKDKDGLFYVTDFKPSHWRMLDQKINRENHDLICHGHWPRPAQSHRAHADTSTISEKGTGRLYGSGAHSIPRRSDKVHAIVVGSDTPTILGENDGFDELVESRLPYQLVVRRRVASQGAYWACMMSHDRIAGLQVTMPNITATVFKLRSSTQ</sequence>
<evidence type="ECO:0000256" key="1">
    <source>
        <dbReference type="SAM" id="MobiDB-lite"/>
    </source>
</evidence>
<accession>A0A8H2XRI9</accession>
<organism evidence="2 3">
    <name type="scientific">Rhizoctonia solani</name>
    <dbReference type="NCBI Taxonomy" id="456999"/>
    <lineage>
        <taxon>Eukaryota</taxon>
        <taxon>Fungi</taxon>
        <taxon>Dikarya</taxon>
        <taxon>Basidiomycota</taxon>
        <taxon>Agaricomycotina</taxon>
        <taxon>Agaricomycetes</taxon>
        <taxon>Cantharellales</taxon>
        <taxon>Ceratobasidiaceae</taxon>
        <taxon>Rhizoctonia</taxon>
    </lineage>
</organism>
<dbReference type="Proteomes" id="UP000663831">
    <property type="component" value="Unassembled WGS sequence"/>
</dbReference>
<feature type="region of interest" description="Disordered" evidence="1">
    <location>
        <begin position="519"/>
        <end position="550"/>
    </location>
</feature>
<protein>
    <recommendedName>
        <fullName evidence="4">F-box domain-containing protein</fullName>
    </recommendedName>
</protein>
<evidence type="ECO:0000313" key="2">
    <source>
        <dbReference type="EMBL" id="CAE6429637.1"/>
    </source>
</evidence>
<reference evidence="2" key="1">
    <citation type="submission" date="2021-01" db="EMBL/GenBank/DDBJ databases">
        <authorList>
            <person name="Kaushik A."/>
        </authorList>
    </citation>
    <scope>NUCLEOTIDE SEQUENCE</scope>
    <source>
        <strain evidence="2">AG3-1AP</strain>
    </source>
</reference>
<dbReference type="InterPro" id="IPR036047">
    <property type="entry name" value="F-box-like_dom_sf"/>
</dbReference>
<evidence type="ECO:0000313" key="3">
    <source>
        <dbReference type="Proteomes" id="UP000663831"/>
    </source>
</evidence>
<dbReference type="OrthoDB" id="2745718at2759"/>